<evidence type="ECO:0000256" key="3">
    <source>
        <dbReference type="ARBA" id="ARBA00023015"/>
    </source>
</evidence>
<dbReference type="PANTHER" id="PTHR48111:SF22">
    <property type="entry name" value="REGULATOR OF RPOS"/>
    <property type="match status" value="1"/>
</dbReference>
<feature type="modified residue" description="4-aspartylphosphate" evidence="6">
    <location>
        <position position="56"/>
    </location>
</feature>
<keyword evidence="3" id="KW-0805">Transcription regulation</keyword>
<keyword evidence="1 6" id="KW-0597">Phosphoprotein</keyword>
<reference evidence="10 11" key="1">
    <citation type="submission" date="2018-01" db="EMBL/GenBank/DDBJ databases">
        <title>Co-occurrence of chitin degradation, pigmentation and bioactivity in marine Pseudoalteromonas.</title>
        <authorList>
            <person name="Paulsen S."/>
            <person name="Gram L."/>
            <person name="Machado H."/>
        </authorList>
    </citation>
    <scope>NUCLEOTIDE SEQUENCE [LARGE SCALE GENOMIC DNA]</scope>
    <source>
        <strain evidence="10 11">S3663</strain>
    </source>
</reference>
<dbReference type="GO" id="GO:0006355">
    <property type="term" value="P:regulation of DNA-templated transcription"/>
    <property type="evidence" value="ECO:0007669"/>
    <property type="project" value="InterPro"/>
</dbReference>
<dbReference type="RefSeq" id="WP_138478661.1">
    <property type="nucleotide sequence ID" value="NZ_PPSW01000006.1"/>
</dbReference>
<dbReference type="SMART" id="SM00862">
    <property type="entry name" value="Trans_reg_C"/>
    <property type="match status" value="1"/>
</dbReference>
<feature type="DNA-binding region" description="OmpR/PhoB-type" evidence="7">
    <location>
        <begin position="130"/>
        <end position="227"/>
    </location>
</feature>
<evidence type="ECO:0000259" key="9">
    <source>
        <dbReference type="PROSITE" id="PS51755"/>
    </source>
</evidence>
<dbReference type="GO" id="GO:0005829">
    <property type="term" value="C:cytosol"/>
    <property type="evidence" value="ECO:0007669"/>
    <property type="project" value="TreeGrafter"/>
</dbReference>
<dbReference type="Gene3D" id="1.10.10.10">
    <property type="entry name" value="Winged helix-like DNA-binding domain superfamily/Winged helix DNA-binding domain"/>
    <property type="match status" value="1"/>
</dbReference>
<comment type="caution">
    <text evidence="10">The sequence shown here is derived from an EMBL/GenBank/DDBJ whole genome shotgun (WGS) entry which is preliminary data.</text>
</comment>
<dbReference type="PANTHER" id="PTHR48111">
    <property type="entry name" value="REGULATOR OF RPOS"/>
    <property type="match status" value="1"/>
</dbReference>
<evidence type="ECO:0000256" key="4">
    <source>
        <dbReference type="ARBA" id="ARBA00023125"/>
    </source>
</evidence>
<dbReference type="GO" id="GO:0000156">
    <property type="term" value="F:phosphorelay response regulator activity"/>
    <property type="evidence" value="ECO:0007669"/>
    <property type="project" value="TreeGrafter"/>
</dbReference>
<dbReference type="Gene3D" id="3.40.50.2300">
    <property type="match status" value="1"/>
</dbReference>
<evidence type="ECO:0000313" key="11">
    <source>
        <dbReference type="Proteomes" id="UP000309186"/>
    </source>
</evidence>
<dbReference type="PROSITE" id="PS50110">
    <property type="entry name" value="RESPONSE_REGULATORY"/>
    <property type="match status" value="1"/>
</dbReference>
<dbReference type="Pfam" id="PF00072">
    <property type="entry name" value="Response_reg"/>
    <property type="match status" value="1"/>
</dbReference>
<evidence type="ECO:0000256" key="2">
    <source>
        <dbReference type="ARBA" id="ARBA00023012"/>
    </source>
</evidence>
<keyword evidence="4 7" id="KW-0238">DNA-binding</keyword>
<dbReference type="CDD" id="cd00383">
    <property type="entry name" value="trans_reg_C"/>
    <property type="match status" value="1"/>
</dbReference>
<dbReference type="InterPro" id="IPR039420">
    <property type="entry name" value="WalR-like"/>
</dbReference>
<dbReference type="OrthoDB" id="9802426at2"/>
<dbReference type="InterPro" id="IPR036388">
    <property type="entry name" value="WH-like_DNA-bd_sf"/>
</dbReference>
<dbReference type="GO" id="GO:0000976">
    <property type="term" value="F:transcription cis-regulatory region binding"/>
    <property type="evidence" value="ECO:0007669"/>
    <property type="project" value="TreeGrafter"/>
</dbReference>
<proteinExistence type="predicted"/>
<accession>A0A5R9Q7U0</accession>
<evidence type="ECO:0000256" key="5">
    <source>
        <dbReference type="ARBA" id="ARBA00023163"/>
    </source>
</evidence>
<feature type="domain" description="OmpR/PhoB-type" evidence="9">
    <location>
        <begin position="130"/>
        <end position="227"/>
    </location>
</feature>
<dbReference type="EMBL" id="PPSW01000006">
    <property type="protein sequence ID" value="TLX48467.1"/>
    <property type="molecule type" value="Genomic_DNA"/>
</dbReference>
<keyword evidence="2" id="KW-0902">Two-component regulatory system</keyword>
<dbReference type="GO" id="GO:0032993">
    <property type="term" value="C:protein-DNA complex"/>
    <property type="evidence" value="ECO:0007669"/>
    <property type="project" value="TreeGrafter"/>
</dbReference>
<dbReference type="SUPFAM" id="SSF52172">
    <property type="entry name" value="CheY-like"/>
    <property type="match status" value="1"/>
</dbReference>
<dbReference type="InterPro" id="IPR011006">
    <property type="entry name" value="CheY-like_superfamily"/>
</dbReference>
<feature type="domain" description="Response regulatory" evidence="8">
    <location>
        <begin position="7"/>
        <end position="122"/>
    </location>
</feature>
<gene>
    <name evidence="10" type="ORF">C1E24_03190</name>
</gene>
<name>A0A5R9Q7U0_9GAMM</name>
<evidence type="ECO:0000256" key="7">
    <source>
        <dbReference type="PROSITE-ProRule" id="PRU01091"/>
    </source>
</evidence>
<dbReference type="SMART" id="SM00448">
    <property type="entry name" value="REC"/>
    <property type="match status" value="1"/>
</dbReference>
<evidence type="ECO:0000256" key="6">
    <source>
        <dbReference type="PROSITE-ProRule" id="PRU00169"/>
    </source>
</evidence>
<protein>
    <submittedName>
        <fullName evidence="10">DNA-binding response regulator</fullName>
    </submittedName>
</protein>
<keyword evidence="5" id="KW-0804">Transcription</keyword>
<dbReference type="InterPro" id="IPR001867">
    <property type="entry name" value="OmpR/PhoB-type_DNA-bd"/>
</dbReference>
<dbReference type="Pfam" id="PF00486">
    <property type="entry name" value="Trans_reg_C"/>
    <property type="match status" value="1"/>
</dbReference>
<dbReference type="AlphaFoldDB" id="A0A5R9Q7U0"/>
<organism evidence="10 11">
    <name type="scientific">Pseudoalteromonas phenolica</name>
    <dbReference type="NCBI Taxonomy" id="161398"/>
    <lineage>
        <taxon>Bacteria</taxon>
        <taxon>Pseudomonadati</taxon>
        <taxon>Pseudomonadota</taxon>
        <taxon>Gammaproteobacteria</taxon>
        <taxon>Alteromonadales</taxon>
        <taxon>Pseudoalteromonadaceae</taxon>
        <taxon>Pseudoalteromonas</taxon>
    </lineage>
</organism>
<dbReference type="PROSITE" id="PS51755">
    <property type="entry name" value="OMPR_PHOB"/>
    <property type="match status" value="1"/>
</dbReference>
<sequence length="229" mass="26080">MNEEKCHILLVEDNQQLAEQLSNFLMQKGMVVDYACNGQLATNLLESERFDVVILDLTLPDTDGLNLCRFIKSELTTNIPVLMLTARDSIEEKLDGFSHGTDDYLTKPHVLEEVYVRCLALARRHQLHKSQKACIGDLEIDFHQKTVQRGGQNIKLSKTDFLLLKLLAEAYPNALSKRQLIEKVWGDDMPDTDAVRSHIYTLRNAIDKPFECQMIKTVHGIGFKIVVPE</sequence>
<evidence type="ECO:0000256" key="1">
    <source>
        <dbReference type="ARBA" id="ARBA00022553"/>
    </source>
</evidence>
<evidence type="ECO:0000313" key="10">
    <source>
        <dbReference type="EMBL" id="TLX48467.1"/>
    </source>
</evidence>
<evidence type="ECO:0000259" key="8">
    <source>
        <dbReference type="PROSITE" id="PS50110"/>
    </source>
</evidence>
<dbReference type="InterPro" id="IPR001789">
    <property type="entry name" value="Sig_transdc_resp-reg_receiver"/>
</dbReference>
<dbReference type="Proteomes" id="UP000309186">
    <property type="component" value="Unassembled WGS sequence"/>
</dbReference>